<comment type="catalytic activity">
    <reaction evidence="8">
        <text>DNA(n) + a 2'-deoxyribonucleoside 5'-triphosphate = DNA(n+1) + diphosphate</text>
        <dbReference type="Rhea" id="RHEA:22508"/>
        <dbReference type="Rhea" id="RHEA-COMP:17339"/>
        <dbReference type="Rhea" id="RHEA-COMP:17340"/>
        <dbReference type="ChEBI" id="CHEBI:33019"/>
        <dbReference type="ChEBI" id="CHEBI:61560"/>
        <dbReference type="ChEBI" id="CHEBI:173112"/>
        <dbReference type="EC" id="2.7.7.7"/>
    </reaction>
</comment>
<name>A0A556PTQ1_9BACI</name>
<dbReference type="Gene3D" id="1.20.272.10">
    <property type="match status" value="1"/>
</dbReference>
<dbReference type="InterPro" id="IPR027417">
    <property type="entry name" value="P-loop_NTPase"/>
</dbReference>
<dbReference type="Pfam" id="PF06144">
    <property type="entry name" value="DNA_pol3_delta"/>
    <property type="match status" value="1"/>
</dbReference>
<dbReference type="GO" id="GO:0003887">
    <property type="term" value="F:DNA-directed DNA polymerase activity"/>
    <property type="evidence" value="ECO:0007669"/>
    <property type="project" value="UniProtKB-KW"/>
</dbReference>
<comment type="caution">
    <text evidence="11">The sequence shown here is derived from an EMBL/GenBank/DDBJ whole genome shotgun (WGS) entry which is preliminary data.</text>
</comment>
<dbReference type="EMBL" id="VMHE01000001">
    <property type="protein sequence ID" value="TSJ67764.1"/>
    <property type="molecule type" value="Genomic_DNA"/>
</dbReference>
<keyword evidence="6" id="KW-0239">DNA-directed DNA polymerase</keyword>
<accession>A0A556PTQ1</accession>
<evidence type="ECO:0000256" key="8">
    <source>
        <dbReference type="ARBA" id="ARBA00049244"/>
    </source>
</evidence>
<dbReference type="GO" id="GO:0003677">
    <property type="term" value="F:DNA binding"/>
    <property type="evidence" value="ECO:0007669"/>
    <property type="project" value="InterPro"/>
</dbReference>
<evidence type="ECO:0000256" key="7">
    <source>
        <dbReference type="ARBA" id="ARBA00034754"/>
    </source>
</evidence>
<dbReference type="PANTHER" id="PTHR34388">
    <property type="entry name" value="DNA POLYMERASE III SUBUNIT DELTA"/>
    <property type="match status" value="1"/>
</dbReference>
<dbReference type="Pfam" id="PF21694">
    <property type="entry name" value="DNA_pol3_delta_C"/>
    <property type="match status" value="1"/>
</dbReference>
<keyword evidence="5" id="KW-0235">DNA replication</keyword>
<dbReference type="InterPro" id="IPR048466">
    <property type="entry name" value="DNA_pol3_delta-like_C"/>
</dbReference>
<dbReference type="Gene3D" id="1.10.8.60">
    <property type="match status" value="1"/>
</dbReference>
<dbReference type="OrthoDB" id="9775929at2"/>
<dbReference type="Gene3D" id="3.40.50.300">
    <property type="entry name" value="P-loop containing nucleotide triphosphate hydrolases"/>
    <property type="match status" value="1"/>
</dbReference>
<keyword evidence="4 11" id="KW-0548">Nucleotidyltransferase</keyword>
<dbReference type="InterPro" id="IPR008921">
    <property type="entry name" value="DNA_pol3_clamp-load_cplx_C"/>
</dbReference>
<sequence>MPTIHTISITPNAAKDKNGPGFCLFGVYIDRGCQLYGTLHIFALSTGTIRYTIKMEEMNLTMHAKEFLNAKKTNFKHNVFLLYGEETFYIQKVREKIVQSLGNTDENADVQLYDMETTPIQEAIHDAETFPFFSDHKIVVINRAHFLTGQVHKGDVDHQVDVLSEFIQHPVDFTTVIIIAPYPKLDQRKKITKIVKENSMVIDCTPPNLYDMKGTIEPMAASRGLQLSNEVIDLLIERIGEHIEALDHELEKIALYVTNGEISFEQAKSLVSTHAETSTFTLIDALTDNNLGHSLSALKEFRKRNEEPIALLALVASQIRLILQCKLLKKSNYQQQQMAKQLKVHPYSVKMALKRERRFTEEQLKQMIIEAAKCDEQMKTGQKDKWLALEMFLERAGRKIGEPA</sequence>
<dbReference type="SUPFAM" id="SSF48019">
    <property type="entry name" value="post-AAA+ oligomerization domain-like"/>
    <property type="match status" value="1"/>
</dbReference>
<evidence type="ECO:0000256" key="6">
    <source>
        <dbReference type="ARBA" id="ARBA00022932"/>
    </source>
</evidence>
<gene>
    <name evidence="11" type="primary">holA</name>
    <name evidence="11" type="ORF">FPQ13_01480</name>
</gene>
<dbReference type="PANTHER" id="PTHR34388:SF1">
    <property type="entry name" value="DNA POLYMERASE III SUBUNIT DELTA"/>
    <property type="match status" value="1"/>
</dbReference>
<dbReference type="NCBIfam" id="TIGR01128">
    <property type="entry name" value="holA"/>
    <property type="match status" value="1"/>
</dbReference>
<evidence type="ECO:0000313" key="12">
    <source>
        <dbReference type="Proteomes" id="UP000316425"/>
    </source>
</evidence>
<dbReference type="AlphaFoldDB" id="A0A556PTQ1"/>
<dbReference type="GO" id="GO:0009360">
    <property type="term" value="C:DNA polymerase III complex"/>
    <property type="evidence" value="ECO:0007669"/>
    <property type="project" value="InterPro"/>
</dbReference>
<dbReference type="EC" id="2.7.7.7" evidence="1"/>
<dbReference type="Proteomes" id="UP000316425">
    <property type="component" value="Unassembled WGS sequence"/>
</dbReference>
<evidence type="ECO:0000256" key="4">
    <source>
        <dbReference type="ARBA" id="ARBA00022695"/>
    </source>
</evidence>
<feature type="domain" description="DNA polymerase III delta N-terminal" evidence="9">
    <location>
        <begin position="80"/>
        <end position="204"/>
    </location>
</feature>
<feature type="domain" description="DNA polymerase III delta subunit-like C-terminal" evidence="10">
    <location>
        <begin position="276"/>
        <end position="393"/>
    </location>
</feature>
<organism evidence="11 12">
    <name type="scientific">Allobacillus salarius</name>
    <dbReference type="NCBI Taxonomy" id="1955272"/>
    <lineage>
        <taxon>Bacteria</taxon>
        <taxon>Bacillati</taxon>
        <taxon>Bacillota</taxon>
        <taxon>Bacilli</taxon>
        <taxon>Bacillales</taxon>
        <taxon>Bacillaceae</taxon>
        <taxon>Allobacillus</taxon>
    </lineage>
</organism>
<dbReference type="SUPFAM" id="SSF52540">
    <property type="entry name" value="P-loop containing nucleoside triphosphate hydrolases"/>
    <property type="match status" value="1"/>
</dbReference>
<evidence type="ECO:0000256" key="5">
    <source>
        <dbReference type="ARBA" id="ARBA00022705"/>
    </source>
</evidence>
<reference evidence="11 12" key="1">
    <citation type="submission" date="2019-07" db="EMBL/GenBank/DDBJ databases">
        <title>Allobacillus sp. nov. SKP isolated from shrimp paste of Euphausiacea.</title>
        <authorList>
            <person name="Kanchanasin P."/>
            <person name="Tanasupawat S."/>
            <person name="Shi W."/>
            <person name="Wu L."/>
            <person name="Ma J."/>
        </authorList>
    </citation>
    <scope>NUCLEOTIDE SEQUENCE [LARGE SCALE GENOMIC DNA]</scope>
    <source>
        <strain evidence="11 12">SKP4-8</strain>
    </source>
</reference>
<evidence type="ECO:0000256" key="2">
    <source>
        <dbReference type="ARBA" id="ARBA00017703"/>
    </source>
</evidence>
<evidence type="ECO:0000313" key="11">
    <source>
        <dbReference type="EMBL" id="TSJ67764.1"/>
    </source>
</evidence>
<proteinExistence type="inferred from homology"/>
<keyword evidence="3 11" id="KW-0808">Transferase</keyword>
<evidence type="ECO:0000256" key="1">
    <source>
        <dbReference type="ARBA" id="ARBA00012417"/>
    </source>
</evidence>
<dbReference type="GO" id="GO:0006261">
    <property type="term" value="P:DNA-templated DNA replication"/>
    <property type="evidence" value="ECO:0007669"/>
    <property type="project" value="TreeGrafter"/>
</dbReference>
<evidence type="ECO:0000259" key="10">
    <source>
        <dbReference type="Pfam" id="PF21694"/>
    </source>
</evidence>
<dbReference type="InterPro" id="IPR010372">
    <property type="entry name" value="DNA_pol3_delta_N"/>
</dbReference>
<evidence type="ECO:0000256" key="3">
    <source>
        <dbReference type="ARBA" id="ARBA00022679"/>
    </source>
</evidence>
<evidence type="ECO:0000259" key="9">
    <source>
        <dbReference type="Pfam" id="PF06144"/>
    </source>
</evidence>
<keyword evidence="12" id="KW-1185">Reference proteome</keyword>
<dbReference type="InterPro" id="IPR005790">
    <property type="entry name" value="DNA_polIII_delta"/>
</dbReference>
<protein>
    <recommendedName>
        <fullName evidence="2">DNA polymerase III subunit delta</fullName>
        <ecNumber evidence="1">2.7.7.7</ecNumber>
    </recommendedName>
</protein>
<comment type="similarity">
    <text evidence="7">Belongs to the DNA polymerase HolA subunit family.</text>
</comment>